<dbReference type="InterPro" id="IPR025559">
    <property type="entry name" value="Eis_dom"/>
</dbReference>
<dbReference type="AlphaFoldDB" id="A0A5M3W5D1"/>
<name>A0A5M3W5D1_9ACTN</name>
<dbReference type="InterPro" id="IPR051554">
    <property type="entry name" value="Acetyltransferase_Eis"/>
</dbReference>
<accession>A0A5M3W5D1</accession>
<protein>
    <submittedName>
        <fullName evidence="2">UPF0256 protein</fullName>
    </submittedName>
</protein>
<sequence length="383" mass="41248">MEIRDLTEADLDAVLDGRKRAFGPLSEGSAAVWRKLVLPFLAEGRYLGAFAGNRLVGTARINPYTQWWHGRPVSMGGVASVTVSPEDRGRGAGRQIMLAVIERAAELGHLVSALYPATTHVYRRLGWEHAGAQLIAAIPAEALRRVTAAEPVALRRMGPGDAAELRSVIARVYTATRASGPILYDEETWRLWLDDDDDFCYLADDGFVTYSWSGEDIRVDNLVAGSEATARALWAMVGTHATVAKQVRAPIMPDDPVFWLLADRKEDTLTQPRWMFRLLDVAEAIEARGYPAAVTVDAVVQVQDAQRPGNSGGWRIEVGGGSGAATRADSGAGPVLGIGGLSALYAGIPASTLRRAGLLTGPTDEDEALDAAFAAKPYMLDYF</sequence>
<reference evidence="2 3" key="1">
    <citation type="submission" date="2019-10" db="EMBL/GenBank/DDBJ databases">
        <title>Whole genome shotgun sequence of Acrocarpospora corrugata NBRC 13972.</title>
        <authorList>
            <person name="Ichikawa N."/>
            <person name="Kimura A."/>
            <person name="Kitahashi Y."/>
            <person name="Komaki H."/>
            <person name="Oguchi A."/>
        </authorList>
    </citation>
    <scope>NUCLEOTIDE SEQUENCE [LARGE SCALE GENOMIC DNA]</scope>
    <source>
        <strain evidence="2 3">NBRC 13972</strain>
    </source>
</reference>
<comment type="caution">
    <text evidence="2">The sequence shown here is derived from an EMBL/GenBank/DDBJ whole genome shotgun (WGS) entry which is preliminary data.</text>
</comment>
<dbReference type="InterPro" id="IPR036527">
    <property type="entry name" value="SCP2_sterol-bd_dom_sf"/>
</dbReference>
<evidence type="ECO:0000259" key="1">
    <source>
        <dbReference type="PROSITE" id="PS51186"/>
    </source>
</evidence>
<dbReference type="GO" id="GO:0034069">
    <property type="term" value="F:aminoglycoside N-acetyltransferase activity"/>
    <property type="evidence" value="ECO:0007669"/>
    <property type="project" value="TreeGrafter"/>
</dbReference>
<organism evidence="2 3">
    <name type="scientific">Acrocarpospora corrugata</name>
    <dbReference type="NCBI Taxonomy" id="35763"/>
    <lineage>
        <taxon>Bacteria</taxon>
        <taxon>Bacillati</taxon>
        <taxon>Actinomycetota</taxon>
        <taxon>Actinomycetes</taxon>
        <taxon>Streptosporangiales</taxon>
        <taxon>Streptosporangiaceae</taxon>
        <taxon>Acrocarpospora</taxon>
    </lineage>
</organism>
<dbReference type="Proteomes" id="UP000334990">
    <property type="component" value="Unassembled WGS sequence"/>
</dbReference>
<dbReference type="Pfam" id="PF13530">
    <property type="entry name" value="SCP2_2"/>
    <property type="match status" value="1"/>
</dbReference>
<dbReference type="Pfam" id="PF17668">
    <property type="entry name" value="Acetyltransf_17"/>
    <property type="match status" value="1"/>
</dbReference>
<dbReference type="OrthoDB" id="3498897at2"/>
<proteinExistence type="predicted"/>
<gene>
    <name evidence="2" type="ORF">Acor_53080</name>
</gene>
<keyword evidence="3" id="KW-1185">Reference proteome</keyword>
<dbReference type="InterPro" id="IPR000182">
    <property type="entry name" value="GNAT_dom"/>
</dbReference>
<evidence type="ECO:0000313" key="3">
    <source>
        <dbReference type="Proteomes" id="UP000334990"/>
    </source>
</evidence>
<dbReference type="SUPFAM" id="SSF55718">
    <property type="entry name" value="SCP-like"/>
    <property type="match status" value="1"/>
</dbReference>
<dbReference type="RefSeq" id="WP_155339410.1">
    <property type="nucleotide sequence ID" value="NZ_BAAABN010000006.1"/>
</dbReference>
<dbReference type="InterPro" id="IPR016181">
    <property type="entry name" value="Acyl_CoA_acyltransferase"/>
</dbReference>
<dbReference type="PROSITE" id="PS51186">
    <property type="entry name" value="GNAT"/>
    <property type="match status" value="1"/>
</dbReference>
<feature type="domain" description="N-acetyltransferase" evidence="1">
    <location>
        <begin position="1"/>
        <end position="150"/>
    </location>
</feature>
<dbReference type="InterPro" id="IPR041380">
    <property type="entry name" value="Acetyltransf_17"/>
</dbReference>
<dbReference type="GO" id="GO:0030649">
    <property type="term" value="P:aminoglycoside antibiotic catabolic process"/>
    <property type="evidence" value="ECO:0007669"/>
    <property type="project" value="TreeGrafter"/>
</dbReference>
<dbReference type="Gene3D" id="3.40.630.30">
    <property type="match status" value="2"/>
</dbReference>
<evidence type="ECO:0000313" key="2">
    <source>
        <dbReference type="EMBL" id="GES03242.1"/>
    </source>
</evidence>
<dbReference type="CDD" id="cd04301">
    <property type="entry name" value="NAT_SF"/>
    <property type="match status" value="1"/>
</dbReference>
<dbReference type="EMBL" id="BLAD01000066">
    <property type="protein sequence ID" value="GES03242.1"/>
    <property type="molecule type" value="Genomic_DNA"/>
</dbReference>
<dbReference type="PANTHER" id="PTHR37817">
    <property type="entry name" value="N-ACETYLTRANSFERASE EIS"/>
    <property type="match status" value="1"/>
</dbReference>
<dbReference type="Gene3D" id="3.30.1050.10">
    <property type="entry name" value="SCP2 sterol-binding domain"/>
    <property type="match status" value="1"/>
</dbReference>
<dbReference type="Pfam" id="PF13527">
    <property type="entry name" value="Acetyltransf_9"/>
    <property type="match status" value="1"/>
</dbReference>
<dbReference type="PANTHER" id="PTHR37817:SF1">
    <property type="entry name" value="N-ACETYLTRANSFERASE EIS"/>
    <property type="match status" value="1"/>
</dbReference>
<dbReference type="SUPFAM" id="SSF55729">
    <property type="entry name" value="Acyl-CoA N-acyltransferases (Nat)"/>
    <property type="match status" value="1"/>
</dbReference>